<comment type="caution">
    <text evidence="4">The sequence shown here is derived from an EMBL/GenBank/DDBJ whole genome shotgun (WGS) entry which is preliminary data.</text>
</comment>
<dbReference type="Pfam" id="PF00436">
    <property type="entry name" value="SSB"/>
    <property type="match status" value="1"/>
</dbReference>
<sequence>MNLNKVTLIGNLTREPLGKKLPSGQTITYFGIATNHTWKDLRTKERKAKAEFHNAIAWGRLGEIVTSYLKKGDKVYVEGRLQNRQWQDKEGNKRSRSEIVVNNLIMLGKASAVKEKVTSDVQKQMAPEEVNVEEVPVVEAE</sequence>
<dbReference type="GO" id="GO:0006260">
    <property type="term" value="P:DNA replication"/>
    <property type="evidence" value="ECO:0007669"/>
    <property type="project" value="InterPro"/>
</dbReference>
<gene>
    <name evidence="4" type="ORF">COY66_00500</name>
</gene>
<dbReference type="PROSITE" id="PS50935">
    <property type="entry name" value="SSB"/>
    <property type="match status" value="1"/>
</dbReference>
<dbReference type="GO" id="GO:0003697">
    <property type="term" value="F:single-stranded DNA binding"/>
    <property type="evidence" value="ECO:0007669"/>
    <property type="project" value="UniProtKB-UniRule"/>
</dbReference>
<dbReference type="Proteomes" id="UP000230779">
    <property type="component" value="Unassembled WGS sequence"/>
</dbReference>
<proteinExistence type="inferred from homology"/>
<keyword evidence="1 2" id="KW-0238">DNA-binding</keyword>
<dbReference type="InterPro" id="IPR011344">
    <property type="entry name" value="ssDNA-bd"/>
</dbReference>
<comment type="subunit">
    <text evidence="2">Homotetramer.</text>
</comment>
<dbReference type="SUPFAM" id="SSF50249">
    <property type="entry name" value="Nucleic acid-binding proteins"/>
    <property type="match status" value="1"/>
</dbReference>
<comment type="caution">
    <text evidence="2">Lacks conserved residue(s) required for the propagation of feature annotation.</text>
</comment>
<dbReference type="PIRSF" id="PIRSF002070">
    <property type="entry name" value="SSB"/>
    <property type="match status" value="1"/>
</dbReference>
<evidence type="ECO:0000313" key="4">
    <source>
        <dbReference type="EMBL" id="PIY97265.1"/>
    </source>
</evidence>
<dbReference type="NCBIfam" id="TIGR00621">
    <property type="entry name" value="ssb"/>
    <property type="match status" value="1"/>
</dbReference>
<evidence type="ECO:0000256" key="3">
    <source>
        <dbReference type="PIRNR" id="PIRNR002070"/>
    </source>
</evidence>
<dbReference type="CDD" id="cd04496">
    <property type="entry name" value="SSB_OBF"/>
    <property type="match status" value="1"/>
</dbReference>
<dbReference type="InterPro" id="IPR000424">
    <property type="entry name" value="Primosome_PriB/ssb"/>
</dbReference>
<name>A0A2M7RKH4_9BACT</name>
<dbReference type="Gene3D" id="2.40.50.140">
    <property type="entry name" value="Nucleic acid-binding proteins"/>
    <property type="match status" value="1"/>
</dbReference>
<evidence type="ECO:0000256" key="1">
    <source>
        <dbReference type="ARBA" id="ARBA00023125"/>
    </source>
</evidence>
<evidence type="ECO:0000313" key="5">
    <source>
        <dbReference type="Proteomes" id="UP000230779"/>
    </source>
</evidence>
<organism evidence="4 5">
    <name type="scientific">Candidatus Kerfeldbacteria bacterium CG_4_10_14_0_8_um_filter_42_10</name>
    <dbReference type="NCBI Taxonomy" id="2014248"/>
    <lineage>
        <taxon>Bacteria</taxon>
        <taxon>Candidatus Kerfeldiibacteriota</taxon>
    </lineage>
</organism>
<evidence type="ECO:0000256" key="2">
    <source>
        <dbReference type="HAMAP-Rule" id="MF_00984"/>
    </source>
</evidence>
<dbReference type="PANTHER" id="PTHR10302:SF0">
    <property type="entry name" value="SINGLE-STRANDED DNA-BINDING PROTEIN, MITOCHONDRIAL"/>
    <property type="match status" value="1"/>
</dbReference>
<dbReference type="HAMAP" id="MF_00984">
    <property type="entry name" value="SSB"/>
    <property type="match status" value="1"/>
</dbReference>
<dbReference type="AlphaFoldDB" id="A0A2M7RKH4"/>
<dbReference type="PANTHER" id="PTHR10302">
    <property type="entry name" value="SINGLE-STRANDED DNA-BINDING PROTEIN"/>
    <property type="match status" value="1"/>
</dbReference>
<reference evidence="4 5" key="1">
    <citation type="submission" date="2017-09" db="EMBL/GenBank/DDBJ databases">
        <title>Depth-based differentiation of microbial function through sediment-hosted aquifers and enrichment of novel symbionts in the deep terrestrial subsurface.</title>
        <authorList>
            <person name="Probst A.J."/>
            <person name="Ladd B."/>
            <person name="Jarett J.K."/>
            <person name="Geller-Mcgrath D.E."/>
            <person name="Sieber C.M."/>
            <person name="Emerson J.B."/>
            <person name="Anantharaman K."/>
            <person name="Thomas B.C."/>
            <person name="Malmstrom R."/>
            <person name="Stieglmeier M."/>
            <person name="Klingl A."/>
            <person name="Woyke T."/>
            <person name="Ryan C.M."/>
            <person name="Banfield J.F."/>
        </authorList>
    </citation>
    <scope>NUCLEOTIDE SEQUENCE [LARGE SCALE GENOMIC DNA]</scope>
    <source>
        <strain evidence="4">CG_4_10_14_0_8_um_filter_42_10</strain>
    </source>
</reference>
<accession>A0A2M7RKH4</accession>
<dbReference type="InterPro" id="IPR012340">
    <property type="entry name" value="NA-bd_OB-fold"/>
</dbReference>
<protein>
    <recommendedName>
        <fullName evidence="2 3">Single-stranded DNA-binding protein</fullName>
        <shortName evidence="2">SSB</shortName>
    </recommendedName>
</protein>
<dbReference type="EMBL" id="PFMD01000004">
    <property type="protein sequence ID" value="PIY97265.1"/>
    <property type="molecule type" value="Genomic_DNA"/>
</dbReference>
<dbReference type="GO" id="GO:0009295">
    <property type="term" value="C:nucleoid"/>
    <property type="evidence" value="ECO:0007669"/>
    <property type="project" value="TreeGrafter"/>
</dbReference>